<dbReference type="AlphaFoldDB" id="A0A316M255"/>
<dbReference type="PANTHER" id="PTHR10000">
    <property type="entry name" value="PHOSPHOSERINE PHOSPHATASE"/>
    <property type="match status" value="1"/>
</dbReference>
<accession>A0A316M255</accession>
<dbReference type="SFLD" id="SFLDS00003">
    <property type="entry name" value="Haloacid_Dehalogenase"/>
    <property type="match status" value="1"/>
</dbReference>
<dbReference type="SUPFAM" id="SSF56784">
    <property type="entry name" value="HAD-like"/>
    <property type="match status" value="1"/>
</dbReference>
<protein>
    <submittedName>
        <fullName evidence="1">Cof-type HAD-IIB family hydrolase</fullName>
    </submittedName>
</protein>
<dbReference type="NCBIfam" id="TIGR01484">
    <property type="entry name" value="HAD-SF-IIB"/>
    <property type="match status" value="1"/>
</dbReference>
<dbReference type="Gene3D" id="3.40.50.1000">
    <property type="entry name" value="HAD superfamily/HAD-like"/>
    <property type="match status" value="1"/>
</dbReference>
<organism evidence="1 2">
    <name type="scientific">Clostridium cadaveris</name>
    <dbReference type="NCBI Taxonomy" id="1529"/>
    <lineage>
        <taxon>Bacteria</taxon>
        <taxon>Bacillati</taxon>
        <taxon>Bacillota</taxon>
        <taxon>Clostridia</taxon>
        <taxon>Eubacteriales</taxon>
        <taxon>Clostridiaceae</taxon>
        <taxon>Clostridium</taxon>
    </lineage>
</organism>
<dbReference type="PANTHER" id="PTHR10000:SF8">
    <property type="entry name" value="HAD SUPERFAMILY HYDROLASE-LIKE, TYPE 3"/>
    <property type="match status" value="1"/>
</dbReference>
<name>A0A316M255_9CLOT</name>
<dbReference type="Proteomes" id="UP000246114">
    <property type="component" value="Unassembled WGS sequence"/>
</dbReference>
<proteinExistence type="predicted"/>
<keyword evidence="1" id="KW-0378">Hydrolase</keyword>
<sequence>MRFQGYTIVTDMDGTLLNSKGKLSEENIEAIKEFTEHGGKFTVATGRMLPSVKRFMDRLNINLPAILYNGTKIYDFETGETIFEVFLEENRKQVIKKILKERPSLGIEVYAEETVYIYNSCKYTERFSKSGYDVIYEINEDLFDKNWAKVLIIGEKEEIDLLEEIYQKQYDNGPIVRTGDRYLELAPFNTSKGHALGILCDKLGIDRDRLITFGDNMNDSELLTVGALGFCVENGSERLKRETAHIAPSNDNHIIDYAIKNIIN</sequence>
<dbReference type="InterPro" id="IPR006379">
    <property type="entry name" value="HAD-SF_hydro_IIB"/>
</dbReference>
<dbReference type="SFLD" id="SFLDG01140">
    <property type="entry name" value="C2.B:_Phosphomannomutase_and_P"/>
    <property type="match status" value="1"/>
</dbReference>
<dbReference type="GO" id="GO:0016791">
    <property type="term" value="F:phosphatase activity"/>
    <property type="evidence" value="ECO:0007669"/>
    <property type="project" value="TreeGrafter"/>
</dbReference>
<evidence type="ECO:0000313" key="1">
    <source>
        <dbReference type="EMBL" id="PWL52211.1"/>
    </source>
</evidence>
<reference evidence="1 2" key="1">
    <citation type="submission" date="2018-03" db="EMBL/GenBank/DDBJ databases">
        <title>The uncultured portion of the human microbiome is neutrally assembled.</title>
        <authorList>
            <person name="Jeraldo P."/>
            <person name="Boardman L."/>
            <person name="White B.A."/>
            <person name="Nelson H."/>
            <person name="Goldenfeld N."/>
            <person name="Chia N."/>
        </authorList>
    </citation>
    <scope>NUCLEOTIDE SEQUENCE [LARGE SCALE GENOMIC DNA]</scope>
    <source>
        <strain evidence="1">CIM:MAG 903</strain>
    </source>
</reference>
<dbReference type="GO" id="GO:0005829">
    <property type="term" value="C:cytosol"/>
    <property type="evidence" value="ECO:0007669"/>
    <property type="project" value="TreeGrafter"/>
</dbReference>
<comment type="caution">
    <text evidence="1">The sequence shown here is derived from an EMBL/GenBank/DDBJ whole genome shotgun (WGS) entry which is preliminary data.</text>
</comment>
<dbReference type="NCBIfam" id="TIGR00099">
    <property type="entry name" value="Cof-subfamily"/>
    <property type="match status" value="1"/>
</dbReference>
<dbReference type="InterPro" id="IPR023214">
    <property type="entry name" value="HAD_sf"/>
</dbReference>
<dbReference type="RefSeq" id="WP_035770580.1">
    <property type="nucleotide sequence ID" value="NZ_BAAACD010000016.1"/>
</dbReference>
<dbReference type="Gene3D" id="3.30.1240.10">
    <property type="match status" value="1"/>
</dbReference>
<evidence type="ECO:0000313" key="2">
    <source>
        <dbReference type="Proteomes" id="UP000246114"/>
    </source>
</evidence>
<dbReference type="CDD" id="cd07516">
    <property type="entry name" value="HAD_Pase"/>
    <property type="match status" value="1"/>
</dbReference>
<dbReference type="GO" id="GO:0000287">
    <property type="term" value="F:magnesium ion binding"/>
    <property type="evidence" value="ECO:0007669"/>
    <property type="project" value="TreeGrafter"/>
</dbReference>
<dbReference type="EMBL" id="QAMZ01000051">
    <property type="protein sequence ID" value="PWL52211.1"/>
    <property type="molecule type" value="Genomic_DNA"/>
</dbReference>
<dbReference type="InterPro" id="IPR036412">
    <property type="entry name" value="HAD-like_sf"/>
</dbReference>
<dbReference type="InterPro" id="IPR000150">
    <property type="entry name" value="Cof"/>
</dbReference>
<gene>
    <name evidence="1" type="ORF">DBY38_11585</name>
</gene>
<dbReference type="Pfam" id="PF08282">
    <property type="entry name" value="Hydrolase_3"/>
    <property type="match status" value="1"/>
</dbReference>